<keyword evidence="8" id="KW-1133">Transmembrane helix</keyword>
<dbReference type="PANTHER" id="PTHR28533:SF1">
    <property type="entry name" value="PROTEIN PBN1"/>
    <property type="match status" value="1"/>
</dbReference>
<comment type="function">
    <text evidence="11">Required for proper folding and/or the stability of a subset of proteins in the endoplasmic reticulum. Component of glycosylphosphatidylinositol-mannosyltransferase 1 which transfers the first of the 4 mannoses in the GPI-anchor precursors during GPI-anchor biosynthesis. Probably acts by stabilizing the mannosyltransferase GPI14.</text>
</comment>
<reference evidence="12" key="1">
    <citation type="submission" date="2021-03" db="EMBL/GenBank/DDBJ databases">
        <authorList>
            <person name="Palmer J.M."/>
        </authorList>
    </citation>
    <scope>NUCLEOTIDE SEQUENCE</scope>
    <source>
        <strain evidence="12">ARV_011</strain>
    </source>
</reference>
<evidence type="ECO:0000256" key="5">
    <source>
        <dbReference type="ARBA" id="ARBA00022502"/>
    </source>
</evidence>
<keyword evidence="13" id="KW-1185">Reference proteome</keyword>
<dbReference type="GO" id="GO:0000030">
    <property type="term" value="F:mannosyltransferase activity"/>
    <property type="evidence" value="ECO:0007669"/>
    <property type="project" value="TreeGrafter"/>
</dbReference>
<dbReference type="GO" id="GO:1990529">
    <property type="term" value="C:glycosylphosphatidylinositol-mannosyltransferase I complex"/>
    <property type="evidence" value="ECO:0007669"/>
    <property type="project" value="TreeGrafter"/>
</dbReference>
<evidence type="ECO:0000256" key="2">
    <source>
        <dbReference type="ARBA" id="ARBA00004687"/>
    </source>
</evidence>
<dbReference type="GO" id="GO:0006506">
    <property type="term" value="P:GPI anchor biosynthetic process"/>
    <property type="evidence" value="ECO:0007669"/>
    <property type="project" value="UniProtKB-KW"/>
</dbReference>
<evidence type="ECO:0000256" key="9">
    <source>
        <dbReference type="ARBA" id="ARBA00023136"/>
    </source>
</evidence>
<organism evidence="12 13">
    <name type="scientific">Scheffersomyces spartinae</name>
    <dbReference type="NCBI Taxonomy" id="45513"/>
    <lineage>
        <taxon>Eukaryota</taxon>
        <taxon>Fungi</taxon>
        <taxon>Dikarya</taxon>
        <taxon>Ascomycota</taxon>
        <taxon>Saccharomycotina</taxon>
        <taxon>Pichiomycetes</taxon>
        <taxon>Debaryomycetaceae</taxon>
        <taxon>Scheffersomyces</taxon>
    </lineage>
</organism>
<dbReference type="Proteomes" id="UP000790833">
    <property type="component" value="Unassembled WGS sequence"/>
</dbReference>
<name>A0A9P7V705_9ASCO</name>
<sequence length="471" mass="53419">MNRQRITVFNAGETHDSVIKHVGPKNIHLESADPFLVEVKTTSPHIETPNLIESIRISYSNSKQLPSNKYPPLFQYFFQNGWSVYFTISSTTTNSGANKELFFEQAGQVLKKYFDLPPETSELGIQATSSIYYSFLELGDPKDVLERISGQKLDTGINALDIVISSSGNTVLKFVYETNSVEIERSDFVYKEVGLFLLEEQLTARDDIVLSGIRVVYDPEDQIPPDNDLSSIMFKTLFHVKPRHRLIDTINYETSVKPNGLHPILVTNFNHNVSRIYDEDIGDCETFYYLNLEKSFFIDKYQLPDNQVNVLDGVLELELPAYKVKTWGTEVLLQLKDPNFGAIELQLHSRYQKPKENDPQTTVSINQPIIFQACSIGKVDSNAVGSSPFDNHINKFGGNYEAFFTPDSVFYHYNGSVEPISIDIPNGSSDLHSINWKTSIVVLLGLILVLNKLIKMFIMKYQASHESKKND</sequence>
<dbReference type="AlphaFoldDB" id="A0A9P7V705"/>
<evidence type="ECO:0000256" key="8">
    <source>
        <dbReference type="ARBA" id="ARBA00022989"/>
    </source>
</evidence>
<dbReference type="GO" id="GO:0005789">
    <property type="term" value="C:endoplasmic reticulum membrane"/>
    <property type="evidence" value="ECO:0007669"/>
    <property type="project" value="UniProtKB-SubCell"/>
</dbReference>
<evidence type="ECO:0000256" key="11">
    <source>
        <dbReference type="RuleBase" id="RU366056"/>
    </source>
</evidence>
<gene>
    <name evidence="12" type="primary">PBN1</name>
    <name evidence="12" type="ORF">KQ657_001648</name>
</gene>
<dbReference type="PANTHER" id="PTHR28533">
    <property type="entry name" value="PROTEIN PBN1"/>
    <property type="match status" value="1"/>
</dbReference>
<protein>
    <recommendedName>
        <fullName evidence="4 11">Protein PBN1</fullName>
    </recommendedName>
</protein>
<comment type="caution">
    <text evidence="12">The sequence shown here is derived from an EMBL/GenBank/DDBJ whole genome shotgun (WGS) entry which is preliminary data.</text>
</comment>
<dbReference type="SMART" id="SM00780">
    <property type="entry name" value="PIG-X"/>
    <property type="match status" value="1"/>
</dbReference>
<accession>A0A9P7V705</accession>
<comment type="pathway">
    <text evidence="2 11">Glycolipid biosynthesis; glycosylphosphatidylinositol-anchor biosynthesis.</text>
</comment>
<evidence type="ECO:0000256" key="10">
    <source>
        <dbReference type="ARBA" id="ARBA00023180"/>
    </source>
</evidence>
<dbReference type="RefSeq" id="XP_043048099.1">
    <property type="nucleotide sequence ID" value="XM_043192435.1"/>
</dbReference>
<dbReference type="GeneID" id="66115022"/>
<dbReference type="EMBL" id="JAHMUF010000017">
    <property type="protein sequence ID" value="KAG7192549.1"/>
    <property type="molecule type" value="Genomic_DNA"/>
</dbReference>
<proteinExistence type="inferred from homology"/>
<dbReference type="Pfam" id="PF08320">
    <property type="entry name" value="PIG-X"/>
    <property type="match status" value="1"/>
</dbReference>
<keyword evidence="10" id="KW-0325">Glycoprotein</keyword>
<keyword evidence="9" id="KW-0472">Membrane</keyword>
<evidence type="ECO:0000256" key="4">
    <source>
        <dbReference type="ARBA" id="ARBA00020410"/>
    </source>
</evidence>
<keyword evidence="6" id="KW-0812">Transmembrane</keyword>
<evidence type="ECO:0000313" key="13">
    <source>
        <dbReference type="Proteomes" id="UP000790833"/>
    </source>
</evidence>
<dbReference type="GO" id="GO:0008233">
    <property type="term" value="F:peptidase activity"/>
    <property type="evidence" value="ECO:0007669"/>
    <property type="project" value="UniProtKB-KW"/>
</dbReference>
<dbReference type="InterPro" id="IPR013233">
    <property type="entry name" value="PIG-X/PBN1"/>
</dbReference>
<comment type="similarity">
    <text evidence="3 11">Belongs to the PIGX family.</text>
</comment>
<evidence type="ECO:0000256" key="6">
    <source>
        <dbReference type="ARBA" id="ARBA00022692"/>
    </source>
</evidence>
<evidence type="ECO:0000256" key="7">
    <source>
        <dbReference type="ARBA" id="ARBA00022824"/>
    </source>
</evidence>
<evidence type="ECO:0000256" key="3">
    <source>
        <dbReference type="ARBA" id="ARBA00010345"/>
    </source>
</evidence>
<evidence type="ECO:0000313" key="12">
    <source>
        <dbReference type="EMBL" id="KAG7192549.1"/>
    </source>
</evidence>
<keyword evidence="7 11" id="KW-0256">Endoplasmic reticulum</keyword>
<comment type="subcellular location">
    <subcellularLocation>
        <location evidence="11">Endoplasmic reticulum membrane</location>
        <topology evidence="11">Single-pass membrane protein</topology>
    </subcellularLocation>
    <subcellularLocation>
        <location evidence="1">Endoplasmic reticulum membrane</location>
        <topology evidence="1">Single-pass type III membrane protein</topology>
    </subcellularLocation>
</comment>
<dbReference type="OrthoDB" id="5546453at2759"/>
<keyword evidence="12" id="KW-0645">Protease</keyword>
<dbReference type="InterPro" id="IPR042322">
    <property type="entry name" value="Pbn1"/>
</dbReference>
<evidence type="ECO:0000256" key="1">
    <source>
        <dbReference type="ARBA" id="ARBA00004643"/>
    </source>
</evidence>
<dbReference type="GO" id="GO:0006508">
    <property type="term" value="P:proteolysis"/>
    <property type="evidence" value="ECO:0007669"/>
    <property type="project" value="UniProtKB-KW"/>
</dbReference>
<keyword evidence="5 11" id="KW-0337">GPI-anchor biosynthesis</keyword>
<keyword evidence="12" id="KW-0378">Hydrolase</keyword>